<dbReference type="Gene3D" id="1.20.1420.30">
    <property type="entry name" value="NCX, central ion-binding region"/>
    <property type="match status" value="2"/>
</dbReference>
<keyword evidence="4" id="KW-0406">Ion transport</keyword>
<feature type="transmembrane region" description="Helical" evidence="8">
    <location>
        <begin position="385"/>
        <end position="406"/>
    </location>
</feature>
<comment type="similarity">
    <text evidence="2">Belongs to the Ca(2+):cation antiporter (CaCA) (TC 2.A.19) family. SLC24A subfamily.</text>
</comment>
<sequence length="518" mass="58192">MFWTMNRRWNRFKIAFCIRIMFFGVPLMFFITNNFSATTNDYSGQETVRFSSRHLLGLIDQEDKNCSPAAILEFPSDGLNKTQRQNGYILIHCVLAIYCFLLLGIICEEYFVPAIEILSERLKMPADIVGATFMATASSSTELFINCVGTFITEGDLGVGAILGSAVFNILAVPALCTLIAGKVIILDWWSISRDCMMYAVAVVALILTLLDSKVYWYEALLLILAYIWYIVAMVYDGLLSKMAKTCCIFGDSSEAAPLLYDVNGNDTAQSPQRTYWEQKININERGKHESSESGDYDYLSLSQPNPIWSWPNKTTSIFQKLYWLVSWPIRIMLWCTIPDCKKYYRIYPVSLMMCIMWIAGVSYLVAWIITIIGDTLDIPDSITGLIIVAAGASIPEAVSSVLVTIKGHGTMGVSNTIGSNTFDILLCLGLPWFVKSAFFPSDPNNHWVAINSNGLSYSAIFILSTLMAFYISLYLNKFQLDWKVAIAFLFIYASFNAMAAIIELNMFFPVNLPICPH</sequence>
<feature type="transmembrane region" description="Helical" evidence="8">
    <location>
        <begin position="12"/>
        <end position="31"/>
    </location>
</feature>
<feature type="transmembrane region" description="Helical" evidence="8">
    <location>
        <begin position="87"/>
        <end position="107"/>
    </location>
</feature>
<keyword evidence="7 8" id="KW-0472">Membrane</keyword>
<evidence type="ECO:0000313" key="10">
    <source>
        <dbReference type="Proteomes" id="UP001652582"/>
    </source>
</evidence>
<dbReference type="InterPro" id="IPR044880">
    <property type="entry name" value="NCX_ion-bd_dom_sf"/>
</dbReference>
<dbReference type="PANTHER" id="PTHR10846:SF73">
    <property type="entry name" value="SODIUM_CALCIUM EXCHANGER MEMBRANE REGION DOMAIN-CONTAINING PROTEIN"/>
    <property type="match status" value="1"/>
</dbReference>
<dbReference type="InterPro" id="IPR004481">
    <property type="entry name" value="K/Na/Ca-exchanger"/>
</dbReference>
<evidence type="ECO:0000256" key="2">
    <source>
        <dbReference type="ARBA" id="ARBA00005364"/>
    </source>
</evidence>
<dbReference type="GeneID" id="112055105"/>
<feature type="domain" description="Sodium/calcium exchanger membrane region" evidence="9">
    <location>
        <begin position="349"/>
        <end position="498"/>
    </location>
</feature>
<dbReference type="NCBIfam" id="TIGR00367">
    <property type="entry name" value="calcium/sodium antiporter"/>
    <property type="match status" value="1"/>
</dbReference>
<dbReference type="Pfam" id="PF01699">
    <property type="entry name" value="Na_Ca_ex"/>
    <property type="match status" value="2"/>
</dbReference>
<keyword evidence="4" id="KW-0109">Calcium transport</keyword>
<feature type="transmembrane region" description="Helical" evidence="8">
    <location>
        <begin position="217"/>
        <end position="236"/>
    </location>
</feature>
<name>A0ABM3M653_BICAN</name>
<dbReference type="InterPro" id="IPR004837">
    <property type="entry name" value="NaCa_Exmemb"/>
</dbReference>
<evidence type="ECO:0000256" key="5">
    <source>
        <dbReference type="ARBA" id="ARBA00022692"/>
    </source>
</evidence>
<evidence type="ECO:0000313" key="11">
    <source>
        <dbReference type="RefSeq" id="XP_052746522.1"/>
    </source>
</evidence>
<feature type="domain" description="Sodium/calcium exchanger membrane region" evidence="9">
    <location>
        <begin position="94"/>
        <end position="235"/>
    </location>
</feature>
<keyword evidence="6 8" id="KW-1133">Transmembrane helix</keyword>
<feature type="transmembrane region" description="Helical" evidence="8">
    <location>
        <begin position="128"/>
        <end position="152"/>
    </location>
</feature>
<proteinExistence type="inferred from homology"/>
<dbReference type="PANTHER" id="PTHR10846">
    <property type="entry name" value="SODIUM/POTASSIUM/CALCIUM EXCHANGER"/>
    <property type="match status" value="1"/>
</dbReference>
<gene>
    <name evidence="11" type="primary">LOC112055105</name>
</gene>
<feature type="transmembrane region" description="Helical" evidence="8">
    <location>
        <begin position="352"/>
        <end position="373"/>
    </location>
</feature>
<evidence type="ECO:0000256" key="7">
    <source>
        <dbReference type="ARBA" id="ARBA00023136"/>
    </source>
</evidence>
<feature type="transmembrane region" description="Helical" evidence="8">
    <location>
        <begin position="418"/>
        <end position="435"/>
    </location>
</feature>
<dbReference type="RefSeq" id="XP_052746522.1">
    <property type="nucleotide sequence ID" value="XM_052890562.1"/>
</dbReference>
<dbReference type="Proteomes" id="UP001652582">
    <property type="component" value="Chromosome Z"/>
</dbReference>
<feature type="transmembrane region" description="Helical" evidence="8">
    <location>
        <begin position="158"/>
        <end position="180"/>
    </location>
</feature>
<feature type="transmembrane region" description="Helical" evidence="8">
    <location>
        <begin position="483"/>
        <end position="503"/>
    </location>
</feature>
<protein>
    <submittedName>
        <fullName evidence="11">Sodium/potassium/calcium exchanger 4-like</fullName>
    </submittedName>
</protein>
<evidence type="ECO:0000256" key="3">
    <source>
        <dbReference type="ARBA" id="ARBA00022449"/>
    </source>
</evidence>
<keyword evidence="4" id="KW-0106">Calcium</keyword>
<comment type="subcellular location">
    <subcellularLocation>
        <location evidence="1">Membrane</location>
        <topology evidence="1">Multi-pass membrane protein</topology>
    </subcellularLocation>
</comment>
<keyword evidence="10" id="KW-1185">Reference proteome</keyword>
<evidence type="ECO:0000256" key="6">
    <source>
        <dbReference type="ARBA" id="ARBA00022989"/>
    </source>
</evidence>
<evidence type="ECO:0000259" key="9">
    <source>
        <dbReference type="Pfam" id="PF01699"/>
    </source>
</evidence>
<evidence type="ECO:0000256" key="1">
    <source>
        <dbReference type="ARBA" id="ARBA00004141"/>
    </source>
</evidence>
<keyword evidence="4" id="KW-0813">Transport</keyword>
<accession>A0ABM3M653</accession>
<evidence type="ECO:0000256" key="4">
    <source>
        <dbReference type="ARBA" id="ARBA00022568"/>
    </source>
</evidence>
<reference evidence="11" key="1">
    <citation type="submission" date="2025-08" db="UniProtKB">
        <authorList>
            <consortium name="RefSeq"/>
        </authorList>
    </citation>
    <scope>IDENTIFICATION</scope>
</reference>
<evidence type="ECO:0000256" key="8">
    <source>
        <dbReference type="SAM" id="Phobius"/>
    </source>
</evidence>
<keyword evidence="3" id="KW-0050">Antiport</keyword>
<feature type="transmembrane region" description="Helical" evidence="8">
    <location>
        <begin position="192"/>
        <end position="211"/>
    </location>
</feature>
<organism evidence="10 11">
    <name type="scientific">Bicyclus anynana</name>
    <name type="common">Squinting bush brown butterfly</name>
    <dbReference type="NCBI Taxonomy" id="110368"/>
    <lineage>
        <taxon>Eukaryota</taxon>
        <taxon>Metazoa</taxon>
        <taxon>Ecdysozoa</taxon>
        <taxon>Arthropoda</taxon>
        <taxon>Hexapoda</taxon>
        <taxon>Insecta</taxon>
        <taxon>Pterygota</taxon>
        <taxon>Neoptera</taxon>
        <taxon>Endopterygota</taxon>
        <taxon>Lepidoptera</taxon>
        <taxon>Glossata</taxon>
        <taxon>Ditrysia</taxon>
        <taxon>Papilionoidea</taxon>
        <taxon>Nymphalidae</taxon>
        <taxon>Satyrinae</taxon>
        <taxon>Satyrini</taxon>
        <taxon>Mycalesina</taxon>
        <taxon>Bicyclus</taxon>
    </lineage>
</organism>
<keyword evidence="5 8" id="KW-0812">Transmembrane</keyword>
<feature type="transmembrane region" description="Helical" evidence="8">
    <location>
        <begin position="455"/>
        <end position="476"/>
    </location>
</feature>